<dbReference type="InterPro" id="IPR010982">
    <property type="entry name" value="Lambda_DNA-bd_dom_sf"/>
</dbReference>
<proteinExistence type="predicted"/>
<dbReference type="SMART" id="SM00530">
    <property type="entry name" value="HTH_XRE"/>
    <property type="match status" value="1"/>
</dbReference>
<dbReference type="Proteomes" id="UP000596381">
    <property type="component" value="Segment"/>
</dbReference>
<dbReference type="EMBL" id="MW394391">
    <property type="protein sequence ID" value="QQV92108.1"/>
    <property type="molecule type" value="Genomic_DNA"/>
</dbReference>
<dbReference type="PANTHER" id="PTHR36924">
    <property type="entry name" value="ANTITOXIN HIGA-1"/>
    <property type="match status" value="1"/>
</dbReference>
<keyword evidence="1" id="KW-0238">DNA-binding</keyword>
<dbReference type="GO" id="GO:0003677">
    <property type="term" value="F:DNA binding"/>
    <property type="evidence" value="ECO:0007669"/>
    <property type="project" value="UniProtKB-KW"/>
</dbReference>
<sequence length="240" mass="27175">MIHYVNKDIKDEELNRYILDKENNPKEVISLPYDILVHKLKFPLQMSIVQEKRISFAEAEVLLLRDLDNPSDYYVKLLTDLLAKNKNQITLFRNTPDGLKQEIFVVGSILFPGNLSRQEVVLCNNAPLTSPYKPKEYQKMAKARKPSTPGEILLKEYLEPAGIAPTDFAKHIGLATSTLSRLLDGKSKLTIRTAYRLAKATKTTVEFWVNLQQAIDLAEAKADKALAAEVKVIKLHPAFK</sequence>
<evidence type="ECO:0000259" key="2">
    <source>
        <dbReference type="PROSITE" id="PS50943"/>
    </source>
</evidence>
<protein>
    <submittedName>
        <fullName evidence="3">HigA family addiction module antidote protein</fullName>
    </submittedName>
</protein>
<dbReference type="PROSITE" id="PS50943">
    <property type="entry name" value="HTH_CROC1"/>
    <property type="match status" value="1"/>
</dbReference>
<dbReference type="InterPro" id="IPR013430">
    <property type="entry name" value="Toxin_antidote_HigA"/>
</dbReference>
<evidence type="ECO:0000313" key="3">
    <source>
        <dbReference type="EMBL" id="QQV92108.1"/>
    </source>
</evidence>
<dbReference type="InterPro" id="IPR001387">
    <property type="entry name" value="Cro/C1-type_HTH"/>
</dbReference>
<dbReference type="NCBIfam" id="TIGR02607">
    <property type="entry name" value="antidote_HigA"/>
    <property type="match status" value="1"/>
</dbReference>
<dbReference type="Gene3D" id="1.10.260.40">
    <property type="entry name" value="lambda repressor-like DNA-binding domains"/>
    <property type="match status" value="1"/>
</dbReference>
<accession>A0A7U0GBH3</accession>
<evidence type="ECO:0000313" key="4">
    <source>
        <dbReference type="Proteomes" id="UP000596381"/>
    </source>
</evidence>
<feature type="domain" description="HTH cro/C1-type" evidence="2">
    <location>
        <begin position="154"/>
        <end position="208"/>
    </location>
</feature>
<reference evidence="3 4" key="1">
    <citation type="submission" date="2020-12" db="EMBL/GenBank/DDBJ databases">
        <title>Genomic characterization of four novel bacteriophages infecting Klebsiella pneumoniae.</title>
        <authorList>
            <person name="Estrada Bonilla B."/>
            <person name="Costa A.R."/>
            <person name="van Rossum T."/>
            <person name="Hagedoorn S."/>
            <person name="Wallinga H."/>
            <person name="Xiao M."/>
            <person name="Song W."/>
            <person name="Haas P.-J."/>
            <person name="Nobrega F.L."/>
            <person name="Brouns S.J.J."/>
        </authorList>
    </citation>
    <scope>NUCLEOTIDE SEQUENCE [LARGE SCALE GENOMIC DNA]</scope>
</reference>
<dbReference type="SUPFAM" id="SSF47413">
    <property type="entry name" value="lambda repressor-like DNA-binding domains"/>
    <property type="match status" value="1"/>
</dbReference>
<dbReference type="Pfam" id="PF01381">
    <property type="entry name" value="HTH_3"/>
    <property type="match status" value="1"/>
</dbReference>
<gene>
    <name evidence="3" type="ORF">vBKpMFBKp24_197</name>
</gene>
<evidence type="ECO:0000256" key="1">
    <source>
        <dbReference type="ARBA" id="ARBA00023125"/>
    </source>
</evidence>
<name>A0A7U0GBH3_9CAUD</name>
<keyword evidence="4" id="KW-1185">Reference proteome</keyword>
<dbReference type="PANTHER" id="PTHR36924:SF1">
    <property type="entry name" value="ANTITOXIN HIGA-1"/>
    <property type="match status" value="1"/>
</dbReference>
<dbReference type="CDD" id="cd00093">
    <property type="entry name" value="HTH_XRE"/>
    <property type="match status" value="1"/>
</dbReference>
<organism evidence="3 4">
    <name type="scientific">Klebsiella phage vB_KpM_FBKp24</name>
    <dbReference type="NCBI Taxonomy" id="2801834"/>
    <lineage>
        <taxon>Viruses</taxon>
        <taxon>Duplodnaviria</taxon>
        <taxon>Heunggongvirae</taxon>
        <taxon>Uroviricota</taxon>
        <taxon>Caudoviricetes</taxon>
        <taxon>Chimalliviridae</taxon>
        <taxon>Maaswegvirus</taxon>
        <taxon>Maaswegvirus Kp24</taxon>
    </lineage>
</organism>